<feature type="compositionally biased region" description="Acidic residues" evidence="1">
    <location>
        <begin position="128"/>
        <end position="145"/>
    </location>
</feature>
<feature type="region of interest" description="Disordered" evidence="1">
    <location>
        <begin position="269"/>
        <end position="292"/>
    </location>
</feature>
<evidence type="ECO:0000313" key="2">
    <source>
        <dbReference type="EMBL" id="QHT33015.1"/>
    </source>
</evidence>
<feature type="region of interest" description="Disordered" evidence="1">
    <location>
        <begin position="97"/>
        <end position="187"/>
    </location>
</feature>
<protein>
    <submittedName>
        <fullName evidence="2">Uncharacterized protein</fullName>
    </submittedName>
</protein>
<dbReference type="AlphaFoldDB" id="A0A6C0F0R3"/>
<sequence length="354" mass="40111">MAYSNYTQNFDVLSISSYNSGSEDPNTPDDCTDFYLEEFLNLNREAAATTTADTATCSDLCPAPSPCFNPNDPLRYFMELGEITPEEYEKWKIVKEEPAQHQHKHPSSEITKHKRKTPDFGPGYNSESDSDSDGDSDGDGDGDGDDHDHDDHDIIYGSGYSSQQIVDPWNPHPDPTSPNDGRYTKTANDTDFLRNRLTRTVQYEHLASGPGNKQNYKLSDSLALKLAWERFASPQYPQSPQSPRVQSLQDFWRANALITYEALQELREEHATRDNKRGECIPNDTPPQYHSTPIETLENTFETIGRMSRCIAEDFNTQSVVNYVEEYIIALYREIEFNALVEAYENSIIADADA</sequence>
<evidence type="ECO:0000256" key="1">
    <source>
        <dbReference type="SAM" id="MobiDB-lite"/>
    </source>
</evidence>
<proteinExistence type="predicted"/>
<feature type="compositionally biased region" description="Basic and acidic residues" evidence="1">
    <location>
        <begin position="269"/>
        <end position="279"/>
    </location>
</feature>
<accession>A0A6C0F0R3</accession>
<name>A0A6C0F0R3_9ZZZZ</name>
<organism evidence="2">
    <name type="scientific">viral metagenome</name>
    <dbReference type="NCBI Taxonomy" id="1070528"/>
    <lineage>
        <taxon>unclassified sequences</taxon>
        <taxon>metagenomes</taxon>
        <taxon>organismal metagenomes</taxon>
    </lineage>
</organism>
<dbReference type="EMBL" id="MN738956">
    <property type="protein sequence ID" value="QHT33015.1"/>
    <property type="molecule type" value="Genomic_DNA"/>
</dbReference>
<feature type="compositionally biased region" description="Basic and acidic residues" evidence="1">
    <location>
        <begin position="97"/>
        <end position="111"/>
    </location>
</feature>
<reference evidence="2" key="1">
    <citation type="journal article" date="2020" name="Nature">
        <title>Giant virus diversity and host interactions through global metagenomics.</title>
        <authorList>
            <person name="Schulz F."/>
            <person name="Roux S."/>
            <person name="Paez-Espino D."/>
            <person name="Jungbluth S."/>
            <person name="Walsh D.A."/>
            <person name="Denef V.J."/>
            <person name="McMahon K.D."/>
            <person name="Konstantinidis K.T."/>
            <person name="Eloe-Fadrosh E.A."/>
            <person name="Kyrpides N.C."/>
            <person name="Woyke T."/>
        </authorList>
    </citation>
    <scope>NUCLEOTIDE SEQUENCE</scope>
    <source>
        <strain evidence="2">GVMAG-M-3300009161-34</strain>
    </source>
</reference>